<evidence type="ECO:0000256" key="5">
    <source>
        <dbReference type="ARBA" id="ARBA00023002"/>
    </source>
</evidence>
<accession>A0A0A1ZUX7</accession>
<evidence type="ECO:0000313" key="7">
    <source>
        <dbReference type="EMBL" id="KGF92039.1"/>
    </source>
</evidence>
<dbReference type="GO" id="GO:0071949">
    <property type="term" value="F:FAD binding"/>
    <property type="evidence" value="ECO:0007669"/>
    <property type="project" value="InterPro"/>
</dbReference>
<evidence type="ECO:0000259" key="6">
    <source>
        <dbReference type="PROSITE" id="PS51387"/>
    </source>
</evidence>
<evidence type="ECO:0000256" key="4">
    <source>
        <dbReference type="ARBA" id="ARBA00022827"/>
    </source>
</evidence>
<gene>
    <name evidence="7" type="ORF">EU93_0853</name>
</gene>
<protein>
    <submittedName>
        <fullName evidence="7">FAD linked oxidase</fullName>
    </submittedName>
</protein>
<dbReference type="AlphaFoldDB" id="A0A0A1ZUX7"/>
<keyword evidence="3" id="KW-0285">Flavoprotein</keyword>
<proteinExistence type="inferred from homology"/>
<evidence type="ECO:0000313" key="8">
    <source>
        <dbReference type="Proteomes" id="UP000030491"/>
    </source>
</evidence>
<comment type="similarity">
    <text evidence="2">Belongs to the oxygen-dependent FAD-linked oxidoreductase family.</text>
</comment>
<dbReference type="InterPro" id="IPR016169">
    <property type="entry name" value="FAD-bd_PCMH_sub2"/>
</dbReference>
<evidence type="ECO:0000256" key="3">
    <source>
        <dbReference type="ARBA" id="ARBA00022630"/>
    </source>
</evidence>
<dbReference type="OrthoDB" id="539157at2"/>
<name>A0A0A1ZUX7_PROMR</name>
<dbReference type="Gene3D" id="3.40.462.20">
    <property type="match status" value="1"/>
</dbReference>
<dbReference type="InterPro" id="IPR006094">
    <property type="entry name" value="Oxid_FAD_bind_N"/>
</dbReference>
<dbReference type="Gene3D" id="3.30.465.10">
    <property type="match status" value="1"/>
</dbReference>
<evidence type="ECO:0000256" key="2">
    <source>
        <dbReference type="ARBA" id="ARBA00005466"/>
    </source>
</evidence>
<dbReference type="PANTHER" id="PTHR42973">
    <property type="entry name" value="BINDING OXIDOREDUCTASE, PUTATIVE (AFU_ORTHOLOGUE AFUA_1G17690)-RELATED"/>
    <property type="match status" value="1"/>
</dbReference>
<sequence>MKKNNNLLKIPNINSNDAKLKKLIYDVDDSLFNGDNYSKEKFEHICVCSGGTTSSCAKNGFTTLDLRKNYSKIHLDRESNLVTIGGGVIMGDLLNHLQKYNRSFPIGLSKLPGAGYILTGGVSPLSRAYGLAIDNIESIKGFLGNGTFISLKKNQLNPEKQLIWEAIKGAAPFFSIITEIELKTIQSNPIIVIEGFVKINELSEIIKLSEKFPENISLQWIYAKKIYIYVFAELKNNLENQGIEKYLMLLEKFPGLEKKIYENFNKINFFPKQLNLYELNANNHSEVISLLGEDLKNDIPNFIKCLDEIMENKPNNSCYVASQQLGCKTKKLNHGSSFFVHRKSTWKPWIYASWKKNDLQEKEVALDWIYKSWRSLKSFFPNIHLAQLHNHLNSHKEELTLAFGNRINELKTLKNIFDPQGILPPL</sequence>
<dbReference type="Pfam" id="PF01565">
    <property type="entry name" value="FAD_binding_4"/>
    <property type="match status" value="1"/>
</dbReference>
<dbReference type="EMBL" id="JNAJ01000011">
    <property type="protein sequence ID" value="KGF92039.1"/>
    <property type="molecule type" value="Genomic_DNA"/>
</dbReference>
<evidence type="ECO:0000256" key="1">
    <source>
        <dbReference type="ARBA" id="ARBA00001974"/>
    </source>
</evidence>
<dbReference type="InterPro" id="IPR050416">
    <property type="entry name" value="FAD-linked_Oxidoreductase"/>
</dbReference>
<dbReference type="Proteomes" id="UP000030491">
    <property type="component" value="Unassembled WGS sequence"/>
</dbReference>
<dbReference type="InterPro" id="IPR036318">
    <property type="entry name" value="FAD-bd_PCMH-like_sf"/>
</dbReference>
<dbReference type="PANTHER" id="PTHR42973:SF39">
    <property type="entry name" value="FAD-BINDING PCMH-TYPE DOMAIN-CONTAINING PROTEIN"/>
    <property type="match status" value="1"/>
</dbReference>
<reference evidence="8" key="1">
    <citation type="journal article" date="2014" name="Sci. Data">
        <title>Genomes of diverse isolates of the marine cyanobacterium Prochlorococcus.</title>
        <authorList>
            <person name="Biller S."/>
            <person name="Berube P."/>
            <person name="Thompson J."/>
            <person name="Kelly L."/>
            <person name="Roggensack S."/>
            <person name="Awad L."/>
            <person name="Roache-Johnson K."/>
            <person name="Ding H."/>
            <person name="Giovannoni S.J."/>
            <person name="Moore L.R."/>
            <person name="Chisholm S.W."/>
        </authorList>
    </citation>
    <scope>NUCLEOTIDE SEQUENCE [LARGE SCALE GENOMIC DNA]</scope>
</reference>
<organism evidence="7 8">
    <name type="scientific">Prochlorococcus marinus str. MIT 9116</name>
    <dbReference type="NCBI Taxonomy" id="167544"/>
    <lineage>
        <taxon>Bacteria</taxon>
        <taxon>Bacillati</taxon>
        <taxon>Cyanobacteriota</taxon>
        <taxon>Cyanophyceae</taxon>
        <taxon>Synechococcales</taxon>
        <taxon>Prochlorococcaceae</taxon>
        <taxon>Prochlorococcus</taxon>
    </lineage>
</organism>
<keyword evidence="4" id="KW-0274">FAD</keyword>
<dbReference type="RefSeq" id="WP_032513676.1">
    <property type="nucleotide sequence ID" value="NZ_JNAJ01000011.1"/>
</dbReference>
<dbReference type="PROSITE" id="PS51387">
    <property type="entry name" value="FAD_PCMH"/>
    <property type="match status" value="1"/>
</dbReference>
<feature type="domain" description="FAD-binding PCMH-type" evidence="6">
    <location>
        <begin position="13"/>
        <end position="187"/>
    </location>
</feature>
<dbReference type="InterPro" id="IPR016166">
    <property type="entry name" value="FAD-bd_PCMH"/>
</dbReference>
<dbReference type="SUPFAM" id="SSF56176">
    <property type="entry name" value="FAD-binding/transporter-associated domain-like"/>
    <property type="match status" value="1"/>
</dbReference>
<comment type="cofactor">
    <cofactor evidence="1">
        <name>FAD</name>
        <dbReference type="ChEBI" id="CHEBI:57692"/>
    </cofactor>
</comment>
<keyword evidence="5" id="KW-0560">Oxidoreductase</keyword>
<dbReference type="GO" id="GO:0016491">
    <property type="term" value="F:oxidoreductase activity"/>
    <property type="evidence" value="ECO:0007669"/>
    <property type="project" value="UniProtKB-KW"/>
</dbReference>
<comment type="caution">
    <text evidence="7">The sequence shown here is derived from an EMBL/GenBank/DDBJ whole genome shotgun (WGS) entry which is preliminary data.</text>
</comment>